<organism evidence="1 2">
    <name type="scientific">Corynebacterium pseudopelargi</name>
    <dbReference type="NCBI Taxonomy" id="2080757"/>
    <lineage>
        <taxon>Bacteria</taxon>
        <taxon>Bacillati</taxon>
        <taxon>Actinomycetota</taxon>
        <taxon>Actinomycetes</taxon>
        <taxon>Mycobacteriales</taxon>
        <taxon>Corynebacteriaceae</taxon>
        <taxon>Corynebacterium</taxon>
    </lineage>
</organism>
<evidence type="ECO:0000313" key="1">
    <source>
        <dbReference type="EMBL" id="AZA09304.1"/>
    </source>
</evidence>
<dbReference type="OrthoDB" id="68373at2"/>
<proteinExistence type="predicted"/>
<dbReference type="KEGG" id="cpso:CPPEL_05925"/>
<dbReference type="RefSeq" id="WP_123960248.1">
    <property type="nucleotide sequence ID" value="NZ_CP033898.1"/>
</dbReference>
<reference evidence="1 2" key="1">
    <citation type="submission" date="2018-11" db="EMBL/GenBank/DDBJ databases">
        <authorList>
            <person name="Kleinhagauer T."/>
            <person name="Glaeser S.P."/>
            <person name="Spergser J."/>
            <person name="Ruckert C."/>
            <person name="Kaempfer P."/>
            <person name="Busse H.-J."/>
        </authorList>
    </citation>
    <scope>NUCLEOTIDE SEQUENCE [LARGE SCALE GENOMIC DNA]</scope>
    <source>
        <strain evidence="1 2">812CH</strain>
    </source>
</reference>
<dbReference type="AlphaFoldDB" id="A0A3G6IZA5"/>
<protein>
    <submittedName>
        <fullName evidence="1">Uncharacterized protein</fullName>
    </submittedName>
</protein>
<dbReference type="Proteomes" id="UP000271426">
    <property type="component" value="Chromosome"/>
</dbReference>
<sequence length="191" mass="21141">MDQIRQAALELERAHKNLEVAVTAERARGRSWADIGRTLGVSRQAAFKRFGKINTPEGDTLMPRPVHHLQQTAQRFFTLVSEGQEDLAMAMLNPNVREELNWDVISQVWQTCLEEAGMLERFSDTFITHPQGTTAIAQAGEPEQILGTAVVVTTLEQEAGSTTGRIAFDGDDLITGILYLNPEAPLDPLPF</sequence>
<dbReference type="EMBL" id="CP033898">
    <property type="protein sequence ID" value="AZA09304.1"/>
    <property type="molecule type" value="Genomic_DNA"/>
</dbReference>
<dbReference type="Gene3D" id="3.10.450.590">
    <property type="match status" value="1"/>
</dbReference>
<keyword evidence="2" id="KW-1185">Reference proteome</keyword>
<name>A0A3G6IZA5_9CORY</name>
<gene>
    <name evidence="1" type="ORF">CPPEL_05925</name>
</gene>
<evidence type="ECO:0000313" key="2">
    <source>
        <dbReference type="Proteomes" id="UP000271426"/>
    </source>
</evidence>
<accession>A0A3G6IZA5</accession>